<name>A0A542ZQZ7_9ACTN</name>
<dbReference type="OrthoDB" id="2273115at2"/>
<dbReference type="RefSeq" id="WP_142092575.1">
    <property type="nucleotide sequence ID" value="NZ_BAAAMD010000001.1"/>
</dbReference>
<sequence length="240" mass="24595">MTSGPASDTPIIWTELARGVHTCTVPGAVPTTATLVVGTEAAALIDPGRNATDAATVRNAVDEVTDAPLTHVVVTGAAHAGSLAAFEDLTTLGQWSLTEDAQDHPAPNRPFAGAASVSLGDLWLEVVQVGGRCESDAVVAIPAAHLVVVGDLVDSRDDALEGLTAADVAEGWPDGVHTMLGLLRPARGQQPADRVICSRGPVTDAAGVTRFGMAIDELSHADDPAPTDPGGRPQLPITFR</sequence>
<dbReference type="Proteomes" id="UP000316196">
    <property type="component" value="Unassembled WGS sequence"/>
</dbReference>
<evidence type="ECO:0008006" key="4">
    <source>
        <dbReference type="Google" id="ProtNLM"/>
    </source>
</evidence>
<dbReference type="EMBL" id="VFOR01000001">
    <property type="protein sequence ID" value="TQL62774.1"/>
    <property type="molecule type" value="Genomic_DNA"/>
</dbReference>
<evidence type="ECO:0000313" key="2">
    <source>
        <dbReference type="EMBL" id="TQL62774.1"/>
    </source>
</evidence>
<proteinExistence type="predicted"/>
<dbReference type="SUPFAM" id="SSF56281">
    <property type="entry name" value="Metallo-hydrolase/oxidoreductase"/>
    <property type="match status" value="1"/>
</dbReference>
<dbReference type="AlphaFoldDB" id="A0A542ZQZ7"/>
<organism evidence="2 3">
    <name type="scientific">Propioniferax innocua</name>
    <dbReference type="NCBI Taxonomy" id="1753"/>
    <lineage>
        <taxon>Bacteria</taxon>
        <taxon>Bacillati</taxon>
        <taxon>Actinomycetota</taxon>
        <taxon>Actinomycetes</taxon>
        <taxon>Propionibacteriales</taxon>
        <taxon>Propionibacteriaceae</taxon>
        <taxon>Propioniferax</taxon>
    </lineage>
</organism>
<feature type="region of interest" description="Disordered" evidence="1">
    <location>
        <begin position="219"/>
        <end position="240"/>
    </location>
</feature>
<keyword evidence="3" id="KW-1185">Reference proteome</keyword>
<evidence type="ECO:0000256" key="1">
    <source>
        <dbReference type="SAM" id="MobiDB-lite"/>
    </source>
</evidence>
<comment type="caution">
    <text evidence="2">The sequence shown here is derived from an EMBL/GenBank/DDBJ whole genome shotgun (WGS) entry which is preliminary data.</text>
</comment>
<gene>
    <name evidence="2" type="ORF">FB460_0564</name>
</gene>
<dbReference type="Gene3D" id="3.60.15.10">
    <property type="entry name" value="Ribonuclease Z/Hydroxyacylglutathione hydrolase-like"/>
    <property type="match status" value="1"/>
</dbReference>
<dbReference type="InterPro" id="IPR036866">
    <property type="entry name" value="RibonucZ/Hydroxyglut_hydro"/>
</dbReference>
<reference evidence="2 3" key="1">
    <citation type="submission" date="2019-06" db="EMBL/GenBank/DDBJ databases">
        <title>Sequencing the genomes of 1000 actinobacteria strains.</title>
        <authorList>
            <person name="Klenk H.-P."/>
        </authorList>
    </citation>
    <scope>NUCLEOTIDE SEQUENCE [LARGE SCALE GENOMIC DNA]</scope>
    <source>
        <strain evidence="2 3">DSM 8251</strain>
    </source>
</reference>
<protein>
    <recommendedName>
        <fullName evidence="4">Glyoxylase-like metal-dependent hydrolase (Beta-lactamase superfamily II)</fullName>
    </recommendedName>
</protein>
<evidence type="ECO:0000313" key="3">
    <source>
        <dbReference type="Proteomes" id="UP000316196"/>
    </source>
</evidence>
<accession>A0A542ZQZ7</accession>